<accession>F0MBJ6</accession>
<protein>
    <recommendedName>
        <fullName evidence="8">5-oxoprolinase/urea amidolyase family protein</fullName>
    </recommendedName>
</protein>
<evidence type="ECO:0000256" key="3">
    <source>
        <dbReference type="ARBA" id="ARBA00022840"/>
    </source>
</evidence>
<dbReference type="Gene3D" id="2.40.100.10">
    <property type="entry name" value="Cyclophilin-like"/>
    <property type="match status" value="2"/>
</dbReference>
<evidence type="ECO:0000259" key="4">
    <source>
        <dbReference type="SMART" id="SM00796"/>
    </source>
</evidence>
<keyword evidence="1" id="KW-0547">Nucleotide-binding</keyword>
<name>F0MBJ6_PSEPM</name>
<dbReference type="HOGENOM" id="CLU_028967_5_0_11"/>
<evidence type="ECO:0008006" key="8">
    <source>
        <dbReference type="Google" id="ProtNLM"/>
    </source>
</evidence>
<sequence>MTAPGIRWAGPRALLVELDSLEAVLALHARLVENPAPGQVDVLAAAQTVLAVFDSRANARAARELITRLDAEPARAAATPSAPVQIEVVYDGEDLAEVARLTGMGTDSVVAAHTGQLWTAAFGGFAPGFAYLVGETDALNVPRRGTPRTAVPAGSVALAGNFSAVYPRRSPGGWQLIGHTAARMWDLEREQPALVRPGTRVQYVAVRELVDISSAGGGLSGGRLLEGRQQDGKHHVAPSQHKAAISAGHSLEVLAPGPQALIQDLGRPGLGDLGVSRAGAADTASARQANRLVGNLPTDAVIENVLGGLAVRAKGEVTAALSGAATEAEIRSQDGTRPAPMYAPFPLHDGESLHLGTPESGLRTYLAVRGGIDVPPVLGSRSTDLMSGIGPAPLAAGTVLPIGAVDTARAVGQPEPPTLPKELGSAAAGKPVVLRITTGPRHDWFTPESRQALTGQEWTVTAESNRIGVRLDVGSDGSGAPGKALERARTGELPSEGVVAGSLQVPPSGLPVLFLADHPVTGGYPVIGAVIPEDLPAAAQLPPGTAVRFVDVDPETLQPLAPPPST</sequence>
<organism evidence="6 7">
    <name type="scientific">Pseudarthrobacter phenanthrenivorans (strain DSM 18606 / JCM 16027 / LMG 23796 / Sphe3)</name>
    <name type="common">Arthrobacter phenanthrenivorans</name>
    <dbReference type="NCBI Taxonomy" id="930171"/>
    <lineage>
        <taxon>Bacteria</taxon>
        <taxon>Bacillati</taxon>
        <taxon>Actinomycetota</taxon>
        <taxon>Actinomycetes</taxon>
        <taxon>Micrococcales</taxon>
        <taxon>Micrococcaceae</taxon>
        <taxon>Pseudarthrobacter</taxon>
    </lineage>
</organism>
<dbReference type="EMBL" id="CP002379">
    <property type="protein sequence ID" value="ADX71878.1"/>
    <property type="molecule type" value="Genomic_DNA"/>
</dbReference>
<dbReference type="eggNOG" id="COG1984">
    <property type="taxonomic scope" value="Bacteria"/>
</dbReference>
<dbReference type="Proteomes" id="UP000008639">
    <property type="component" value="Chromosome"/>
</dbReference>
<dbReference type="Pfam" id="PF02682">
    <property type="entry name" value="CT_C_D"/>
    <property type="match status" value="1"/>
</dbReference>
<dbReference type="RefSeq" id="WP_013599820.1">
    <property type="nucleotide sequence ID" value="NC_015145.1"/>
</dbReference>
<dbReference type="PANTHER" id="PTHR43309:SF3">
    <property type="entry name" value="5-OXOPROLINASE SUBUNIT C"/>
    <property type="match status" value="1"/>
</dbReference>
<dbReference type="GO" id="GO:0016787">
    <property type="term" value="F:hydrolase activity"/>
    <property type="evidence" value="ECO:0007669"/>
    <property type="project" value="UniProtKB-KW"/>
</dbReference>
<keyword evidence="2" id="KW-0378">Hydrolase</keyword>
<dbReference type="STRING" id="930171.Asphe3_06690"/>
<dbReference type="PANTHER" id="PTHR43309">
    <property type="entry name" value="5-OXOPROLINASE SUBUNIT C"/>
    <property type="match status" value="1"/>
</dbReference>
<dbReference type="Gene3D" id="3.30.1360.40">
    <property type="match status" value="1"/>
</dbReference>
<dbReference type="KEGG" id="apn:Asphe3_06690"/>
<reference evidence="6 7" key="1">
    <citation type="journal article" date="2011" name="Stand. Genomic Sci.">
        <title>Complete genome sequence of Arthrobacter phenanthrenivorans type strain (Sphe3).</title>
        <authorList>
            <person name="Kallimanis A."/>
            <person name="Labutti K.M."/>
            <person name="Lapidus A."/>
            <person name="Clum A."/>
            <person name="Lykidis A."/>
            <person name="Mavromatis K."/>
            <person name="Pagani I."/>
            <person name="Liolios K."/>
            <person name="Ivanova N."/>
            <person name="Goodwin L."/>
            <person name="Pitluck S."/>
            <person name="Chen A."/>
            <person name="Palaniappan K."/>
            <person name="Markowitz V."/>
            <person name="Bristow J."/>
            <person name="Velentzas A.D."/>
            <person name="Perisynakis A."/>
            <person name="Ouzounis C.C."/>
            <person name="Kyrpides N.C."/>
            <person name="Koukkou A.I."/>
            <person name="Drainas C."/>
        </authorList>
    </citation>
    <scope>NUCLEOTIDE SEQUENCE [LARGE SCALE GENOMIC DNA]</scope>
    <source>
        <strain evidence="7">DSM 18606 / JCM 16027 / LMG 23796 / Sphe3</strain>
    </source>
</reference>
<dbReference type="SUPFAM" id="SSF50891">
    <property type="entry name" value="Cyclophilin-like"/>
    <property type="match status" value="2"/>
</dbReference>
<dbReference type="Pfam" id="PF02626">
    <property type="entry name" value="CT_A_B"/>
    <property type="match status" value="1"/>
</dbReference>
<dbReference type="AlphaFoldDB" id="F0MBJ6"/>
<feature type="domain" description="Carboxyltransferase" evidence="4">
    <location>
        <begin position="4"/>
        <end position="195"/>
    </location>
</feature>
<dbReference type="NCBIfam" id="TIGR00724">
    <property type="entry name" value="urea_amlyse_rel"/>
    <property type="match status" value="1"/>
</dbReference>
<evidence type="ECO:0000313" key="6">
    <source>
        <dbReference type="EMBL" id="ADX71878.1"/>
    </source>
</evidence>
<dbReference type="InterPro" id="IPR052708">
    <property type="entry name" value="PxpC"/>
</dbReference>
<dbReference type="SUPFAM" id="SSF160467">
    <property type="entry name" value="PH0987 N-terminal domain-like"/>
    <property type="match status" value="1"/>
</dbReference>
<dbReference type="OrthoDB" id="9768696at2"/>
<dbReference type="GO" id="GO:0005524">
    <property type="term" value="F:ATP binding"/>
    <property type="evidence" value="ECO:0007669"/>
    <property type="project" value="UniProtKB-KW"/>
</dbReference>
<evidence type="ECO:0000259" key="5">
    <source>
        <dbReference type="SMART" id="SM00797"/>
    </source>
</evidence>
<keyword evidence="3" id="KW-0067">ATP-binding</keyword>
<dbReference type="InterPro" id="IPR003778">
    <property type="entry name" value="CT_A_B"/>
</dbReference>
<gene>
    <name evidence="6" type="ordered locus">Asphe3_06690</name>
</gene>
<dbReference type="eggNOG" id="COG2049">
    <property type="taxonomic scope" value="Bacteria"/>
</dbReference>
<dbReference type="InterPro" id="IPR029000">
    <property type="entry name" value="Cyclophilin-like_dom_sf"/>
</dbReference>
<dbReference type="SMART" id="SM00796">
    <property type="entry name" value="AHS1"/>
    <property type="match status" value="1"/>
</dbReference>
<feature type="domain" description="Carboxyltransferase" evidence="5">
    <location>
        <begin position="272"/>
        <end position="566"/>
    </location>
</feature>
<evidence type="ECO:0000256" key="2">
    <source>
        <dbReference type="ARBA" id="ARBA00022801"/>
    </source>
</evidence>
<evidence type="ECO:0000313" key="7">
    <source>
        <dbReference type="Proteomes" id="UP000008639"/>
    </source>
</evidence>
<proteinExistence type="predicted"/>
<dbReference type="InterPro" id="IPR003833">
    <property type="entry name" value="CT_C_D"/>
</dbReference>
<evidence type="ECO:0000256" key="1">
    <source>
        <dbReference type="ARBA" id="ARBA00022741"/>
    </source>
</evidence>
<dbReference type="SMART" id="SM00797">
    <property type="entry name" value="AHS2"/>
    <property type="match status" value="1"/>
</dbReference>